<dbReference type="InterPro" id="IPR010982">
    <property type="entry name" value="Lambda_DNA-bd_dom_sf"/>
</dbReference>
<dbReference type="InterPro" id="IPR046335">
    <property type="entry name" value="LacI/GalR-like_sensor"/>
</dbReference>
<organism evidence="5 6">
    <name type="scientific">Luteipulveratus mongoliensis</name>
    <dbReference type="NCBI Taxonomy" id="571913"/>
    <lineage>
        <taxon>Bacteria</taxon>
        <taxon>Bacillati</taxon>
        <taxon>Actinomycetota</taxon>
        <taxon>Actinomycetes</taxon>
        <taxon>Micrococcales</taxon>
        <taxon>Dermacoccaceae</taxon>
        <taxon>Luteipulveratus</taxon>
    </lineage>
</organism>
<evidence type="ECO:0000313" key="6">
    <source>
        <dbReference type="Proteomes" id="UP000066480"/>
    </source>
</evidence>
<dbReference type="AlphaFoldDB" id="A0A0K1JGK6"/>
<dbReference type="GO" id="GO:0000976">
    <property type="term" value="F:transcription cis-regulatory region binding"/>
    <property type="evidence" value="ECO:0007669"/>
    <property type="project" value="TreeGrafter"/>
</dbReference>
<keyword evidence="1" id="KW-0805">Transcription regulation</keyword>
<evidence type="ECO:0000313" key="5">
    <source>
        <dbReference type="EMBL" id="AKU15720.1"/>
    </source>
</evidence>
<keyword evidence="6" id="KW-1185">Reference proteome</keyword>
<dbReference type="Gene3D" id="1.10.260.40">
    <property type="entry name" value="lambda repressor-like DNA-binding domains"/>
    <property type="match status" value="1"/>
</dbReference>
<dbReference type="InterPro" id="IPR000843">
    <property type="entry name" value="HTH_LacI"/>
</dbReference>
<evidence type="ECO:0000256" key="3">
    <source>
        <dbReference type="ARBA" id="ARBA00023163"/>
    </source>
</evidence>
<sequence length="336" mass="35469">MSARLADVALHAGVSEATVSRVLNDKPGVAKATRDAVLTSVDVLGYDRPSALRRQMVGMVGLIVPELTNPIFPQFAQTIQTSLAASGYTAVLCTQAPGGVHEDDYLDMLLDRGVAGVLFVSGQHANLDVGVERYVQLRSRGLPMVLVNGHRPEIDAPSLSNDEAAAVDLAVSHLMSLGHKRIGLATGQHRYVPVVRKVEAFERVLAERLGVQDPRPFVAQTWFTVEGGTLAAKSLLEQGVTAVVCGSDLMALGVVRAARQAGLRVPEDLSVVGYDGALLSGFTDPPLTTVRQDVNAMCAAGVRALVDEIAGRPHARGDALFTPELVVRASTTAAPS</sequence>
<gene>
    <name evidence="5" type="ORF">VV02_07410</name>
</gene>
<dbReference type="PROSITE" id="PS00356">
    <property type="entry name" value="HTH_LACI_1"/>
    <property type="match status" value="1"/>
</dbReference>
<dbReference type="CDD" id="cd06267">
    <property type="entry name" value="PBP1_LacI_sugar_binding-like"/>
    <property type="match status" value="1"/>
</dbReference>
<dbReference type="GO" id="GO:0003700">
    <property type="term" value="F:DNA-binding transcription factor activity"/>
    <property type="evidence" value="ECO:0007669"/>
    <property type="project" value="TreeGrafter"/>
</dbReference>
<keyword evidence="2" id="KW-0238">DNA-binding</keyword>
<dbReference type="RefSeq" id="WP_052590779.1">
    <property type="nucleotide sequence ID" value="NZ_CP011112.1"/>
</dbReference>
<dbReference type="OrthoDB" id="3324394at2"/>
<protein>
    <submittedName>
        <fullName evidence="5">LacI family transcriptional regulator</fullName>
    </submittedName>
</protein>
<accession>A0A0K1JGK6</accession>
<dbReference type="KEGG" id="lmoi:VV02_07410"/>
<dbReference type="SUPFAM" id="SSF53822">
    <property type="entry name" value="Periplasmic binding protein-like I"/>
    <property type="match status" value="1"/>
</dbReference>
<dbReference type="Gene3D" id="3.40.50.2300">
    <property type="match status" value="2"/>
</dbReference>
<dbReference type="PROSITE" id="PS50932">
    <property type="entry name" value="HTH_LACI_2"/>
    <property type="match status" value="1"/>
</dbReference>
<dbReference type="PANTHER" id="PTHR30146:SF153">
    <property type="entry name" value="LACTOSE OPERON REPRESSOR"/>
    <property type="match status" value="1"/>
</dbReference>
<reference evidence="5 6" key="1">
    <citation type="submission" date="2015-03" db="EMBL/GenBank/DDBJ databases">
        <title>Luteipulveratus halotolerans sp. nov., a novel actinobacterium (Dermacoccaceae) from Sarawak, Malaysia.</title>
        <authorList>
            <person name="Juboi H."/>
            <person name="Basik A."/>
            <person name="Shamsul S.S."/>
            <person name="Arnold P."/>
            <person name="Schmitt E.K."/>
            <person name="Sanglier J.-J."/>
            <person name="Yeo T."/>
        </authorList>
    </citation>
    <scope>NUCLEOTIDE SEQUENCE [LARGE SCALE GENOMIC DNA]</scope>
    <source>
        <strain evidence="5 6">MN07-A0370</strain>
    </source>
</reference>
<dbReference type="InterPro" id="IPR028082">
    <property type="entry name" value="Peripla_BP_I"/>
</dbReference>
<evidence type="ECO:0000256" key="2">
    <source>
        <dbReference type="ARBA" id="ARBA00023125"/>
    </source>
</evidence>
<dbReference type="PANTHER" id="PTHR30146">
    <property type="entry name" value="LACI-RELATED TRANSCRIPTIONAL REPRESSOR"/>
    <property type="match status" value="1"/>
</dbReference>
<name>A0A0K1JGK6_9MICO</name>
<dbReference type="Pfam" id="PF13377">
    <property type="entry name" value="Peripla_BP_3"/>
    <property type="match status" value="1"/>
</dbReference>
<dbReference type="SMART" id="SM00354">
    <property type="entry name" value="HTH_LACI"/>
    <property type="match status" value="1"/>
</dbReference>
<dbReference type="CDD" id="cd01392">
    <property type="entry name" value="HTH_LacI"/>
    <property type="match status" value="1"/>
</dbReference>
<dbReference type="EMBL" id="CP011112">
    <property type="protein sequence ID" value="AKU15720.1"/>
    <property type="molecule type" value="Genomic_DNA"/>
</dbReference>
<proteinExistence type="predicted"/>
<keyword evidence="3" id="KW-0804">Transcription</keyword>
<dbReference type="PATRIC" id="fig|571913.6.peg.1511"/>
<evidence type="ECO:0000259" key="4">
    <source>
        <dbReference type="PROSITE" id="PS50932"/>
    </source>
</evidence>
<feature type="domain" description="HTH lacI-type" evidence="4">
    <location>
        <begin position="3"/>
        <end position="58"/>
    </location>
</feature>
<dbReference type="Pfam" id="PF00356">
    <property type="entry name" value="LacI"/>
    <property type="match status" value="1"/>
</dbReference>
<evidence type="ECO:0000256" key="1">
    <source>
        <dbReference type="ARBA" id="ARBA00023015"/>
    </source>
</evidence>
<dbReference type="SUPFAM" id="SSF47413">
    <property type="entry name" value="lambda repressor-like DNA-binding domains"/>
    <property type="match status" value="1"/>
</dbReference>
<dbReference type="Proteomes" id="UP000066480">
    <property type="component" value="Chromosome"/>
</dbReference>
<dbReference type="STRING" id="571913.VV02_07410"/>